<dbReference type="PANTHER" id="PTHR33121:SF23">
    <property type="entry name" value="CYCLIC DI-GMP PHOSPHODIESTERASE PDEB"/>
    <property type="match status" value="1"/>
</dbReference>
<gene>
    <name evidence="5" type="ORF">C6P64_00670</name>
</gene>
<proteinExistence type="predicted"/>
<dbReference type="GO" id="GO:0016020">
    <property type="term" value="C:membrane"/>
    <property type="evidence" value="ECO:0007669"/>
    <property type="project" value="InterPro"/>
</dbReference>
<keyword evidence="1" id="KW-0472">Membrane</keyword>
<dbReference type="InterPro" id="IPR050706">
    <property type="entry name" value="Cyclic-di-GMP_PDE-like"/>
</dbReference>
<dbReference type="InterPro" id="IPR043128">
    <property type="entry name" value="Rev_trsase/Diguanyl_cyclase"/>
</dbReference>
<reference evidence="5 6" key="1">
    <citation type="submission" date="2018-03" db="EMBL/GenBank/DDBJ databases">
        <title>Comparative genomics illustrates the genes involved in a hyperalkaliphilic mechanisms of Serpentinomonas isolated from highly-alkaline calcium-rich serpentinized springs.</title>
        <authorList>
            <person name="Suzuki S."/>
            <person name="Ishii S."/>
            <person name="Walworth N."/>
            <person name="Bird L."/>
            <person name="Kuenen J.G."/>
            <person name="Nealson K.H."/>
        </authorList>
    </citation>
    <scope>NUCLEOTIDE SEQUENCE [LARGE SCALE GENOMIC DNA]</scope>
    <source>
        <strain evidence="5 6">P1</strain>
    </source>
</reference>
<keyword evidence="1" id="KW-1133">Transmembrane helix</keyword>
<evidence type="ECO:0000313" key="6">
    <source>
        <dbReference type="Proteomes" id="UP000238589"/>
    </source>
</evidence>
<feature type="transmembrane region" description="Helical" evidence="1">
    <location>
        <begin position="6"/>
        <end position="28"/>
    </location>
</feature>
<sequence>MSLVKQLWVAIALVMLSAFGISLVVNVYSSRQYLEQQLQIKNIDNATSLALSLSQMAKDPPTLELMVSSQFDIGHYRFIRIVSPSGQPLIEKHYEGKLEDVPQWFIDLIPLRVQNGQALIQEGWKQYGTLTLASHDQYAYKSLWDGTRKLVAWFLLGGLLTGLLGTMLLRFITRPLLDVVAQAQALAERRFQTVNEPRTPELRAVTHAMNHMVGLLKTMFAEEAQRLEALRDRVNHDAVTGLANREYFLSQLGEILSGEQHGSSGSLVIVRLEDLNRLNDKLGHQGANRLLRSLGAMLQDGRQDYAGRLKGGEFAVVYQSQDSAALAAQTLHARLLRDWLPQWQAECPALFHLAAVRYQRHQSLGELLAKADQALAQAQAKGQNNWHAPEEGSNKLTIPAEQWRSLLTEAIRVGRLSLALYPVVRGAHGRLRHREGSLRLQTDMSTPQLTAGDFLPMAAKLNLTTEIDLEVVRLAINGLRESTGDLAVNLSAESITDFSFRKQLSELLQAHPALRVRLLFEVPEYGVARHFEAFQDLMLRLKSLGCRIGIKYFGQNFLESGKLASLGLDYVKVDPSYVRGIGSHSGNQEFLTGLCTMAHALGMFVIAAGVEQADDLPLLEKLGFDGMTGPGVRRTDPA</sequence>
<keyword evidence="6" id="KW-1185">Reference proteome</keyword>
<dbReference type="InterPro" id="IPR042461">
    <property type="entry name" value="LapD_MoxY_peri_C"/>
</dbReference>
<dbReference type="SMART" id="SM00304">
    <property type="entry name" value="HAMP"/>
    <property type="match status" value="1"/>
</dbReference>
<evidence type="ECO:0000259" key="2">
    <source>
        <dbReference type="PROSITE" id="PS50883"/>
    </source>
</evidence>
<evidence type="ECO:0000313" key="5">
    <source>
        <dbReference type="EMBL" id="PRD67147.1"/>
    </source>
</evidence>
<dbReference type="PANTHER" id="PTHR33121">
    <property type="entry name" value="CYCLIC DI-GMP PHOSPHODIESTERASE PDEF"/>
    <property type="match status" value="1"/>
</dbReference>
<comment type="caution">
    <text evidence="5">The sequence shown here is derived from an EMBL/GenBank/DDBJ whole genome shotgun (WGS) entry which is preliminary data.</text>
</comment>
<dbReference type="PROSITE" id="PS50887">
    <property type="entry name" value="GGDEF"/>
    <property type="match status" value="1"/>
</dbReference>
<dbReference type="Proteomes" id="UP000238589">
    <property type="component" value="Unassembled WGS sequence"/>
</dbReference>
<organism evidence="5 6">
    <name type="scientific">Malikia granosa</name>
    <dbReference type="NCBI Taxonomy" id="263067"/>
    <lineage>
        <taxon>Bacteria</taxon>
        <taxon>Pseudomonadati</taxon>
        <taxon>Pseudomonadota</taxon>
        <taxon>Betaproteobacteria</taxon>
        <taxon>Burkholderiales</taxon>
        <taxon>Comamonadaceae</taxon>
        <taxon>Malikia</taxon>
    </lineage>
</organism>
<dbReference type="InterPro" id="IPR029787">
    <property type="entry name" value="Nucleotide_cyclase"/>
</dbReference>
<feature type="domain" description="GGDEF" evidence="4">
    <location>
        <begin position="263"/>
        <end position="391"/>
    </location>
</feature>
<dbReference type="Gene3D" id="6.20.270.20">
    <property type="entry name" value="LapD/MoxY periplasmic domain"/>
    <property type="match status" value="1"/>
</dbReference>
<dbReference type="Pfam" id="PF00672">
    <property type="entry name" value="HAMP"/>
    <property type="match status" value="1"/>
</dbReference>
<dbReference type="SUPFAM" id="SSF55073">
    <property type="entry name" value="Nucleotide cyclase"/>
    <property type="match status" value="1"/>
</dbReference>
<accession>A0A2S9K9Q8</accession>
<dbReference type="GO" id="GO:0071111">
    <property type="term" value="F:cyclic-guanylate-specific phosphodiesterase activity"/>
    <property type="evidence" value="ECO:0007669"/>
    <property type="project" value="InterPro"/>
</dbReference>
<dbReference type="InterPro" id="IPR003660">
    <property type="entry name" value="HAMP_dom"/>
</dbReference>
<dbReference type="Gene3D" id="3.20.20.450">
    <property type="entry name" value="EAL domain"/>
    <property type="match status" value="1"/>
</dbReference>
<dbReference type="OrthoDB" id="5894408at2"/>
<dbReference type="RefSeq" id="WP_105746669.1">
    <property type="nucleotide sequence ID" value="NZ_PVLQ01000005.1"/>
</dbReference>
<dbReference type="SMART" id="SM00267">
    <property type="entry name" value="GGDEF"/>
    <property type="match status" value="1"/>
</dbReference>
<feature type="domain" description="EAL" evidence="2">
    <location>
        <begin position="400"/>
        <end position="638"/>
    </location>
</feature>
<feature type="transmembrane region" description="Helical" evidence="1">
    <location>
        <begin position="150"/>
        <end position="172"/>
    </location>
</feature>
<evidence type="ECO:0000259" key="4">
    <source>
        <dbReference type="PROSITE" id="PS50887"/>
    </source>
</evidence>
<evidence type="ECO:0000259" key="3">
    <source>
        <dbReference type="PROSITE" id="PS50885"/>
    </source>
</evidence>
<protein>
    <submittedName>
        <fullName evidence="5">GGDEF domain-containing protein</fullName>
    </submittedName>
</protein>
<dbReference type="Pfam" id="PF00563">
    <property type="entry name" value="EAL"/>
    <property type="match status" value="1"/>
</dbReference>
<dbReference type="Pfam" id="PF00990">
    <property type="entry name" value="GGDEF"/>
    <property type="match status" value="1"/>
</dbReference>
<dbReference type="CDD" id="cd01948">
    <property type="entry name" value="EAL"/>
    <property type="match status" value="1"/>
</dbReference>
<evidence type="ECO:0000256" key="1">
    <source>
        <dbReference type="SAM" id="Phobius"/>
    </source>
</evidence>
<dbReference type="NCBIfam" id="TIGR00254">
    <property type="entry name" value="GGDEF"/>
    <property type="match status" value="1"/>
</dbReference>
<dbReference type="Pfam" id="PF16448">
    <property type="entry name" value="LapD_MoxY_N"/>
    <property type="match status" value="1"/>
</dbReference>
<dbReference type="GO" id="GO:0007165">
    <property type="term" value="P:signal transduction"/>
    <property type="evidence" value="ECO:0007669"/>
    <property type="project" value="InterPro"/>
</dbReference>
<dbReference type="SUPFAM" id="SSF141868">
    <property type="entry name" value="EAL domain-like"/>
    <property type="match status" value="1"/>
</dbReference>
<dbReference type="InterPro" id="IPR032244">
    <property type="entry name" value="LapD_MoxY_N"/>
</dbReference>
<dbReference type="InterPro" id="IPR001633">
    <property type="entry name" value="EAL_dom"/>
</dbReference>
<dbReference type="InterPro" id="IPR000160">
    <property type="entry name" value="GGDEF_dom"/>
</dbReference>
<dbReference type="PROSITE" id="PS50885">
    <property type="entry name" value="HAMP"/>
    <property type="match status" value="1"/>
</dbReference>
<dbReference type="InterPro" id="IPR035919">
    <property type="entry name" value="EAL_sf"/>
</dbReference>
<dbReference type="CDD" id="cd06225">
    <property type="entry name" value="HAMP"/>
    <property type="match status" value="1"/>
</dbReference>
<dbReference type="Gene3D" id="3.30.110.200">
    <property type="match status" value="1"/>
</dbReference>
<dbReference type="EMBL" id="PVLQ01000005">
    <property type="protein sequence ID" value="PRD67147.1"/>
    <property type="molecule type" value="Genomic_DNA"/>
</dbReference>
<name>A0A2S9K9Q8_9BURK</name>
<dbReference type="SMART" id="SM00052">
    <property type="entry name" value="EAL"/>
    <property type="match status" value="1"/>
</dbReference>
<dbReference type="Gene3D" id="3.30.70.270">
    <property type="match status" value="1"/>
</dbReference>
<dbReference type="AlphaFoldDB" id="A0A2S9K9Q8"/>
<dbReference type="PROSITE" id="PS50883">
    <property type="entry name" value="EAL"/>
    <property type="match status" value="1"/>
</dbReference>
<feature type="domain" description="HAMP" evidence="3">
    <location>
        <begin position="170"/>
        <end position="221"/>
    </location>
</feature>
<keyword evidence="1" id="KW-0812">Transmembrane</keyword>